<feature type="chain" id="PRO_5042167185" description="Transmembrane protein" evidence="2">
    <location>
        <begin position="16"/>
        <end position="413"/>
    </location>
</feature>
<dbReference type="AlphaFoldDB" id="A0AAD6ZIC6"/>
<dbReference type="EMBL" id="JARIHO010000046">
    <property type="protein sequence ID" value="KAJ7323517.1"/>
    <property type="molecule type" value="Genomic_DNA"/>
</dbReference>
<keyword evidence="1" id="KW-0812">Transmembrane</keyword>
<evidence type="ECO:0000256" key="2">
    <source>
        <dbReference type="SAM" id="SignalP"/>
    </source>
</evidence>
<keyword evidence="4" id="KW-1185">Reference proteome</keyword>
<name>A0AAD6ZIC6_9AGAR</name>
<gene>
    <name evidence="3" type="ORF">DFH08DRAFT_941445</name>
</gene>
<dbReference type="Proteomes" id="UP001218218">
    <property type="component" value="Unassembled WGS sequence"/>
</dbReference>
<keyword evidence="1" id="KW-1133">Transmembrane helix</keyword>
<protein>
    <recommendedName>
        <fullName evidence="5">Transmembrane protein</fullName>
    </recommendedName>
</protein>
<reference evidence="3" key="1">
    <citation type="submission" date="2023-03" db="EMBL/GenBank/DDBJ databases">
        <title>Massive genome expansion in bonnet fungi (Mycena s.s.) driven by repeated elements and novel gene families across ecological guilds.</title>
        <authorList>
            <consortium name="Lawrence Berkeley National Laboratory"/>
            <person name="Harder C.B."/>
            <person name="Miyauchi S."/>
            <person name="Viragh M."/>
            <person name="Kuo A."/>
            <person name="Thoen E."/>
            <person name="Andreopoulos B."/>
            <person name="Lu D."/>
            <person name="Skrede I."/>
            <person name="Drula E."/>
            <person name="Henrissat B."/>
            <person name="Morin E."/>
            <person name="Kohler A."/>
            <person name="Barry K."/>
            <person name="LaButti K."/>
            <person name="Morin E."/>
            <person name="Salamov A."/>
            <person name="Lipzen A."/>
            <person name="Mereny Z."/>
            <person name="Hegedus B."/>
            <person name="Baldrian P."/>
            <person name="Stursova M."/>
            <person name="Weitz H."/>
            <person name="Taylor A."/>
            <person name="Grigoriev I.V."/>
            <person name="Nagy L.G."/>
            <person name="Martin F."/>
            <person name="Kauserud H."/>
        </authorList>
    </citation>
    <scope>NUCLEOTIDE SEQUENCE</scope>
    <source>
        <strain evidence="3">CBHHK002</strain>
    </source>
</reference>
<proteinExistence type="predicted"/>
<feature type="signal peptide" evidence="2">
    <location>
        <begin position="1"/>
        <end position="15"/>
    </location>
</feature>
<feature type="transmembrane region" description="Helical" evidence="1">
    <location>
        <begin position="278"/>
        <end position="303"/>
    </location>
</feature>
<keyword evidence="2" id="KW-0732">Signal</keyword>
<evidence type="ECO:0000256" key="1">
    <source>
        <dbReference type="SAM" id="Phobius"/>
    </source>
</evidence>
<organism evidence="3 4">
    <name type="scientific">Mycena albidolilacea</name>
    <dbReference type="NCBI Taxonomy" id="1033008"/>
    <lineage>
        <taxon>Eukaryota</taxon>
        <taxon>Fungi</taxon>
        <taxon>Dikarya</taxon>
        <taxon>Basidiomycota</taxon>
        <taxon>Agaricomycotina</taxon>
        <taxon>Agaricomycetes</taxon>
        <taxon>Agaricomycetidae</taxon>
        <taxon>Agaricales</taxon>
        <taxon>Marasmiineae</taxon>
        <taxon>Mycenaceae</taxon>
        <taxon>Mycena</taxon>
    </lineage>
</organism>
<accession>A0AAD6ZIC6</accession>
<sequence length="413" mass="45612">MIPCFFLVPSSLVLALSTFPFLSLLESVLPQFILFNKSWDSYNTNENKNKTVALAAVNGLSQDIARLCTFLSNLPADQAICLLPVFYGHLEPSKIPDSEVLEDIMATSTLLPCIDNAAQSLYALCSMARKQLLPQDAAPDLWIHLWPWVEFLETYSEYLPNFKSYEQPVVRVAFCTILTRLREHRKTEKVIFATKGVRWSFAAGWATMVHYNDTPDRPQASMAELAMTVFALAGRQDDFKDTTNFEELVDGCGGSYYDLGIVIKKHLSQAAAHAKSKAAVGALTSILMLMATLLLLGIVTTLVPALEITGFAPPVAHMAHKPIDLCLALIVEYSHTSPAYPWIVEALRAGLARQPSAIVEQSFSKAMYSDLEELVCTVLSNGLVSYSVVTQLKTSLLEIQTASQSDKFSFNII</sequence>
<evidence type="ECO:0000313" key="3">
    <source>
        <dbReference type="EMBL" id="KAJ7323517.1"/>
    </source>
</evidence>
<comment type="caution">
    <text evidence="3">The sequence shown here is derived from an EMBL/GenBank/DDBJ whole genome shotgun (WGS) entry which is preliminary data.</text>
</comment>
<evidence type="ECO:0008006" key="5">
    <source>
        <dbReference type="Google" id="ProtNLM"/>
    </source>
</evidence>
<evidence type="ECO:0000313" key="4">
    <source>
        <dbReference type="Proteomes" id="UP001218218"/>
    </source>
</evidence>
<keyword evidence="1" id="KW-0472">Membrane</keyword>